<protein>
    <submittedName>
        <fullName evidence="1">Uncharacterized protein</fullName>
    </submittedName>
</protein>
<organism evidence="1 2">
    <name type="scientific">Cichorium intybus</name>
    <name type="common">Chicory</name>
    <dbReference type="NCBI Taxonomy" id="13427"/>
    <lineage>
        <taxon>Eukaryota</taxon>
        <taxon>Viridiplantae</taxon>
        <taxon>Streptophyta</taxon>
        <taxon>Embryophyta</taxon>
        <taxon>Tracheophyta</taxon>
        <taxon>Spermatophyta</taxon>
        <taxon>Magnoliopsida</taxon>
        <taxon>eudicotyledons</taxon>
        <taxon>Gunneridae</taxon>
        <taxon>Pentapetalae</taxon>
        <taxon>asterids</taxon>
        <taxon>campanulids</taxon>
        <taxon>Asterales</taxon>
        <taxon>Asteraceae</taxon>
        <taxon>Cichorioideae</taxon>
        <taxon>Cichorieae</taxon>
        <taxon>Cichoriinae</taxon>
        <taxon>Cichorium</taxon>
    </lineage>
</organism>
<dbReference type="EMBL" id="CM042010">
    <property type="protein sequence ID" value="KAI3779447.1"/>
    <property type="molecule type" value="Genomic_DNA"/>
</dbReference>
<reference evidence="2" key="1">
    <citation type="journal article" date="2022" name="Mol. Ecol. Resour.">
        <title>The genomes of chicory, endive, great burdock and yacon provide insights into Asteraceae palaeo-polyploidization history and plant inulin production.</title>
        <authorList>
            <person name="Fan W."/>
            <person name="Wang S."/>
            <person name="Wang H."/>
            <person name="Wang A."/>
            <person name="Jiang F."/>
            <person name="Liu H."/>
            <person name="Zhao H."/>
            <person name="Xu D."/>
            <person name="Zhang Y."/>
        </authorList>
    </citation>
    <scope>NUCLEOTIDE SEQUENCE [LARGE SCALE GENOMIC DNA]</scope>
    <source>
        <strain evidence="2">cv. Punajuju</strain>
    </source>
</reference>
<proteinExistence type="predicted"/>
<accession>A0ACB9G7P7</accession>
<dbReference type="Proteomes" id="UP001055811">
    <property type="component" value="Linkage Group LG02"/>
</dbReference>
<keyword evidence="2" id="KW-1185">Reference proteome</keyword>
<name>A0ACB9G7P7_CICIN</name>
<reference evidence="1 2" key="2">
    <citation type="journal article" date="2022" name="Mol. Ecol. Resour.">
        <title>The genomes of chicory, endive, great burdock and yacon provide insights into Asteraceae paleo-polyploidization history and plant inulin production.</title>
        <authorList>
            <person name="Fan W."/>
            <person name="Wang S."/>
            <person name="Wang H."/>
            <person name="Wang A."/>
            <person name="Jiang F."/>
            <person name="Liu H."/>
            <person name="Zhao H."/>
            <person name="Xu D."/>
            <person name="Zhang Y."/>
        </authorList>
    </citation>
    <scope>NUCLEOTIDE SEQUENCE [LARGE SCALE GENOMIC DNA]</scope>
    <source>
        <strain evidence="2">cv. Punajuju</strain>
        <tissue evidence="1">Leaves</tissue>
    </source>
</reference>
<comment type="caution">
    <text evidence="1">The sequence shown here is derived from an EMBL/GenBank/DDBJ whole genome shotgun (WGS) entry which is preliminary data.</text>
</comment>
<gene>
    <name evidence="1" type="ORF">L2E82_09166</name>
</gene>
<evidence type="ECO:0000313" key="2">
    <source>
        <dbReference type="Proteomes" id="UP001055811"/>
    </source>
</evidence>
<evidence type="ECO:0000313" key="1">
    <source>
        <dbReference type="EMBL" id="KAI3779447.1"/>
    </source>
</evidence>
<sequence>MLFLFGNGSRAFFYLFRNFMCISSVDVSQLIFLFRTIVCWKVLWSSNLGMGLQFLRLLEHPRSSRMNLTGSLYVNDYGGDISWLSWTAELQEAQDKVFLD</sequence>